<feature type="compositionally biased region" description="Gly residues" evidence="2">
    <location>
        <begin position="1"/>
        <end position="45"/>
    </location>
</feature>
<dbReference type="Proteomes" id="UP000323000">
    <property type="component" value="Chromosome 11"/>
</dbReference>
<dbReference type="Gene3D" id="1.10.110.10">
    <property type="entry name" value="Plant lipid-transfer and hydrophobic proteins"/>
    <property type="match status" value="1"/>
</dbReference>
<proteinExistence type="inferred from homology"/>
<evidence type="ECO:0000313" key="4">
    <source>
        <dbReference type="EMBL" id="TXG51123.1"/>
    </source>
</evidence>
<feature type="domain" description="Bifunctional inhibitor/plant lipid transfer protein/seed storage helical" evidence="3">
    <location>
        <begin position="57"/>
        <end position="138"/>
    </location>
</feature>
<evidence type="ECO:0000259" key="3">
    <source>
        <dbReference type="SMART" id="SM00499"/>
    </source>
</evidence>
<protein>
    <recommendedName>
        <fullName evidence="3">Bifunctional inhibitor/plant lipid transfer protein/seed storage helical domain-containing protein</fullName>
    </recommendedName>
</protein>
<name>A0A5C7H2B0_9ROSI</name>
<dbReference type="PANTHER" id="PTHR31731">
    <property type="match status" value="1"/>
</dbReference>
<evidence type="ECO:0000313" key="5">
    <source>
        <dbReference type="Proteomes" id="UP000323000"/>
    </source>
</evidence>
<sequence>MKGGGGSSPGGGGSHGGSSPGGGGSHGGGGSSPEGGGCSPGGGGCPPVTPPPPHPSCSINVMKLGLCVDVLGGLVHIGVGDPVENVCCPVIQGMIEMEAAVCLCIAIRIKFLNMNIFIPMAFQALLTCGKTPPPGFICPPL</sequence>
<comment type="similarity">
    <text evidence="1">Belongs to the plant LTP family. PEARLI1 subfamily.</text>
</comment>
<evidence type="ECO:0000256" key="1">
    <source>
        <dbReference type="ARBA" id="ARBA00008965"/>
    </source>
</evidence>
<dbReference type="SUPFAM" id="SSF47699">
    <property type="entry name" value="Bifunctional inhibitor/lipid-transfer protein/seed storage 2S albumin"/>
    <property type="match status" value="1"/>
</dbReference>
<dbReference type="Pfam" id="PF14547">
    <property type="entry name" value="Hydrophob_seed"/>
    <property type="match status" value="1"/>
</dbReference>
<evidence type="ECO:0000256" key="2">
    <source>
        <dbReference type="SAM" id="MobiDB-lite"/>
    </source>
</evidence>
<keyword evidence="5" id="KW-1185">Reference proteome</keyword>
<feature type="region of interest" description="Disordered" evidence="2">
    <location>
        <begin position="1"/>
        <end position="49"/>
    </location>
</feature>
<dbReference type="CDD" id="cd01958">
    <property type="entry name" value="HPS_like"/>
    <property type="match status" value="1"/>
</dbReference>
<dbReference type="InterPro" id="IPR051636">
    <property type="entry name" value="Plant_LTP/defense-related"/>
</dbReference>
<accession>A0A5C7H2B0</accession>
<comment type="caution">
    <text evidence="4">The sequence shown here is derived from an EMBL/GenBank/DDBJ whole genome shotgun (WGS) entry which is preliminary data.</text>
</comment>
<dbReference type="InterPro" id="IPR016140">
    <property type="entry name" value="Bifunc_inhib/LTP/seed_store"/>
</dbReference>
<organism evidence="4 5">
    <name type="scientific">Acer yangbiense</name>
    <dbReference type="NCBI Taxonomy" id="1000413"/>
    <lineage>
        <taxon>Eukaryota</taxon>
        <taxon>Viridiplantae</taxon>
        <taxon>Streptophyta</taxon>
        <taxon>Embryophyta</taxon>
        <taxon>Tracheophyta</taxon>
        <taxon>Spermatophyta</taxon>
        <taxon>Magnoliopsida</taxon>
        <taxon>eudicotyledons</taxon>
        <taxon>Gunneridae</taxon>
        <taxon>Pentapetalae</taxon>
        <taxon>rosids</taxon>
        <taxon>malvids</taxon>
        <taxon>Sapindales</taxon>
        <taxon>Sapindaceae</taxon>
        <taxon>Hippocastanoideae</taxon>
        <taxon>Acereae</taxon>
        <taxon>Acer</taxon>
    </lineage>
</organism>
<dbReference type="EMBL" id="VAHF01000011">
    <property type="protein sequence ID" value="TXG51123.1"/>
    <property type="molecule type" value="Genomic_DNA"/>
</dbReference>
<reference evidence="5" key="1">
    <citation type="journal article" date="2019" name="Gigascience">
        <title>De novo genome assembly of the endangered Acer yangbiense, a plant species with extremely small populations endemic to Yunnan Province, China.</title>
        <authorList>
            <person name="Yang J."/>
            <person name="Wariss H.M."/>
            <person name="Tao L."/>
            <person name="Zhang R."/>
            <person name="Yun Q."/>
            <person name="Hollingsworth P."/>
            <person name="Dao Z."/>
            <person name="Luo G."/>
            <person name="Guo H."/>
            <person name="Ma Y."/>
            <person name="Sun W."/>
        </authorList>
    </citation>
    <scope>NUCLEOTIDE SEQUENCE [LARGE SCALE GENOMIC DNA]</scope>
    <source>
        <strain evidence="5">cv. Malutang</strain>
    </source>
</reference>
<dbReference type="InterPro" id="IPR036312">
    <property type="entry name" value="Bifun_inhib/LTP/seed_sf"/>
</dbReference>
<dbReference type="AlphaFoldDB" id="A0A5C7H2B0"/>
<dbReference type="OrthoDB" id="1935738at2759"/>
<gene>
    <name evidence="4" type="ORF">EZV62_023647</name>
</gene>
<dbReference type="InterPro" id="IPR027923">
    <property type="entry name" value="Hydrophob_seed_dom"/>
</dbReference>
<dbReference type="SMART" id="SM00499">
    <property type="entry name" value="AAI"/>
    <property type="match status" value="1"/>
</dbReference>